<proteinExistence type="predicted"/>
<evidence type="ECO:0000313" key="3">
    <source>
        <dbReference type="Proteomes" id="UP001150538"/>
    </source>
</evidence>
<accession>A0A9W7ZYT0</accession>
<organism evidence="2 3">
    <name type="scientific">Mycoemilia scoparia</name>
    <dbReference type="NCBI Taxonomy" id="417184"/>
    <lineage>
        <taxon>Eukaryota</taxon>
        <taxon>Fungi</taxon>
        <taxon>Fungi incertae sedis</taxon>
        <taxon>Zoopagomycota</taxon>
        <taxon>Kickxellomycotina</taxon>
        <taxon>Kickxellomycetes</taxon>
        <taxon>Kickxellales</taxon>
        <taxon>Kickxellaceae</taxon>
        <taxon>Mycoemilia</taxon>
    </lineage>
</organism>
<keyword evidence="1" id="KW-0812">Transmembrane</keyword>
<dbReference type="OrthoDB" id="10050400at2759"/>
<keyword evidence="1" id="KW-1133">Transmembrane helix</keyword>
<dbReference type="EMBL" id="JANBPU010000120">
    <property type="protein sequence ID" value="KAJ1916002.1"/>
    <property type="molecule type" value="Genomic_DNA"/>
</dbReference>
<name>A0A9W7ZYT0_9FUNG</name>
<keyword evidence="3" id="KW-1185">Reference proteome</keyword>
<dbReference type="Proteomes" id="UP001150538">
    <property type="component" value="Unassembled WGS sequence"/>
</dbReference>
<dbReference type="AlphaFoldDB" id="A0A9W7ZYT0"/>
<comment type="caution">
    <text evidence="2">The sequence shown here is derived from an EMBL/GenBank/DDBJ whole genome shotgun (WGS) entry which is preliminary data.</text>
</comment>
<feature type="transmembrane region" description="Helical" evidence="1">
    <location>
        <begin position="31"/>
        <end position="52"/>
    </location>
</feature>
<evidence type="ECO:0000313" key="2">
    <source>
        <dbReference type="EMBL" id="KAJ1916002.1"/>
    </source>
</evidence>
<sequence length="423" mass="48082">MMPCHIDLTRQHYSSFSMDPSFKGRAQPYIAAIKALSVVSLFGFLGVGFYYYGTHLYIEKFVLPTPDMLEYDTRRILRAATYREQLAENPRSAYTFLQMALDQIIENGQLGPTSLVVQDINYRMAYAAFKQGEIDKAKELTEICLRALKQPADYDSKVDDKMRLEIFKQQQSIQVNLLAYELGMTGGVYNNGQESIAEVLPAIEKLEDMVSLWSKLDGNGIRDPMPYIPVWSKDKLLLEKTRAMIIFSRETLKSGNIADSDALLTLAWKVSQQNQPQNAEKSWLKNIFDTATYIEKEKRCNDALILAELSVTKLLQKSADTALKLAEKGYEISTERVSESADVNTDYRGEAQCLACTPLLLFTMGNIFELEPRGEQKALLYYKRALRWTYRGDYISGVPKARQLVSGHSIESRIEKLTKASDR</sequence>
<gene>
    <name evidence="2" type="ORF">H4219_004024</name>
</gene>
<protein>
    <submittedName>
        <fullName evidence="2">Uncharacterized protein</fullName>
    </submittedName>
</protein>
<evidence type="ECO:0000256" key="1">
    <source>
        <dbReference type="SAM" id="Phobius"/>
    </source>
</evidence>
<reference evidence="2" key="1">
    <citation type="submission" date="2022-07" db="EMBL/GenBank/DDBJ databases">
        <title>Phylogenomic reconstructions and comparative analyses of Kickxellomycotina fungi.</title>
        <authorList>
            <person name="Reynolds N.K."/>
            <person name="Stajich J.E."/>
            <person name="Barry K."/>
            <person name="Grigoriev I.V."/>
            <person name="Crous P."/>
            <person name="Smith M.E."/>
        </authorList>
    </citation>
    <scope>NUCLEOTIDE SEQUENCE</scope>
    <source>
        <strain evidence="2">NBRC 100468</strain>
    </source>
</reference>
<keyword evidence="1" id="KW-0472">Membrane</keyword>